<feature type="region of interest" description="Disordered" evidence="1">
    <location>
        <begin position="175"/>
        <end position="197"/>
    </location>
</feature>
<dbReference type="Proteomes" id="UP000777438">
    <property type="component" value="Unassembled WGS sequence"/>
</dbReference>
<accession>A0A9P8WDD8</accession>
<dbReference type="GO" id="GO:0044594">
    <property type="term" value="F:17-beta-hydroxysteroid dehydrogenase (NAD+) activity"/>
    <property type="evidence" value="ECO:0007669"/>
    <property type="project" value="TreeGrafter"/>
</dbReference>
<dbReference type="GO" id="GO:0005777">
    <property type="term" value="C:peroxisome"/>
    <property type="evidence" value="ECO:0007669"/>
    <property type="project" value="TreeGrafter"/>
</dbReference>
<protein>
    <submittedName>
        <fullName evidence="4">HotDog domain-containing protein</fullName>
    </submittedName>
</protein>
<evidence type="ECO:0000256" key="1">
    <source>
        <dbReference type="SAM" id="MobiDB-lite"/>
    </source>
</evidence>
<dbReference type="AlphaFoldDB" id="A0A9P8WDD8"/>
<dbReference type="InterPro" id="IPR054357">
    <property type="entry name" value="MFE-2_N"/>
</dbReference>
<dbReference type="CDD" id="cd03448">
    <property type="entry name" value="HDE_HSD"/>
    <property type="match status" value="1"/>
</dbReference>
<gene>
    <name evidence="4" type="ORF">B0T10DRAFT_601136</name>
</gene>
<dbReference type="SUPFAM" id="SSF54637">
    <property type="entry name" value="Thioesterase/thiol ester dehydrase-isomerase"/>
    <property type="match status" value="2"/>
</dbReference>
<dbReference type="GO" id="GO:0006635">
    <property type="term" value="P:fatty acid beta-oxidation"/>
    <property type="evidence" value="ECO:0007669"/>
    <property type="project" value="TreeGrafter"/>
</dbReference>
<keyword evidence="5" id="KW-1185">Reference proteome</keyword>
<evidence type="ECO:0000259" key="3">
    <source>
        <dbReference type="Pfam" id="PF22622"/>
    </source>
</evidence>
<name>A0A9P8WDD8_9HYPO</name>
<dbReference type="PANTHER" id="PTHR13078">
    <property type="entry name" value="PEROXISOMAL MULTIFUNCTIONAL ENZYME TYPE 2-RELATED"/>
    <property type="match status" value="1"/>
</dbReference>
<proteinExistence type="predicted"/>
<evidence type="ECO:0000313" key="4">
    <source>
        <dbReference type="EMBL" id="KAH6898118.1"/>
    </source>
</evidence>
<dbReference type="Pfam" id="PF22622">
    <property type="entry name" value="MFE-2_hydrat-2_N"/>
    <property type="match status" value="1"/>
</dbReference>
<evidence type="ECO:0000259" key="2">
    <source>
        <dbReference type="Pfam" id="PF01575"/>
    </source>
</evidence>
<organism evidence="4 5">
    <name type="scientific">Thelonectria olida</name>
    <dbReference type="NCBI Taxonomy" id="1576542"/>
    <lineage>
        <taxon>Eukaryota</taxon>
        <taxon>Fungi</taxon>
        <taxon>Dikarya</taxon>
        <taxon>Ascomycota</taxon>
        <taxon>Pezizomycotina</taxon>
        <taxon>Sordariomycetes</taxon>
        <taxon>Hypocreomycetidae</taxon>
        <taxon>Hypocreales</taxon>
        <taxon>Nectriaceae</taxon>
        <taxon>Thelonectria</taxon>
    </lineage>
</organism>
<comment type="caution">
    <text evidence="4">The sequence shown here is derived from an EMBL/GenBank/DDBJ whole genome shotgun (WGS) entry which is preliminary data.</text>
</comment>
<dbReference type="OrthoDB" id="60204at2759"/>
<dbReference type="GO" id="GO:0004300">
    <property type="term" value="F:enoyl-CoA hydratase activity"/>
    <property type="evidence" value="ECO:0007669"/>
    <property type="project" value="TreeGrafter"/>
</dbReference>
<dbReference type="GO" id="GO:0003857">
    <property type="term" value="F:(3S)-3-hydroxyacyl-CoA dehydrogenase (NAD+) activity"/>
    <property type="evidence" value="ECO:0007669"/>
    <property type="project" value="TreeGrafter"/>
</dbReference>
<dbReference type="Pfam" id="PF01575">
    <property type="entry name" value="MaoC_dehydratas"/>
    <property type="match status" value="1"/>
</dbReference>
<dbReference type="PANTHER" id="PTHR13078:SF57">
    <property type="entry name" value="DEHYDRATASE, PUTATIVE (AFU_ORTHOLOGUE AFUA_5G00640)-RELATED"/>
    <property type="match status" value="1"/>
</dbReference>
<feature type="domain" description="Peroxisomal multifunctional enzyme type 2-like N-terminal" evidence="3">
    <location>
        <begin position="37"/>
        <end position="173"/>
    </location>
</feature>
<reference evidence="4 5" key="1">
    <citation type="journal article" date="2021" name="Nat. Commun.">
        <title>Genetic determinants of endophytism in the Arabidopsis root mycobiome.</title>
        <authorList>
            <person name="Mesny F."/>
            <person name="Miyauchi S."/>
            <person name="Thiergart T."/>
            <person name="Pickel B."/>
            <person name="Atanasova L."/>
            <person name="Karlsson M."/>
            <person name="Huettel B."/>
            <person name="Barry K.W."/>
            <person name="Haridas S."/>
            <person name="Chen C."/>
            <person name="Bauer D."/>
            <person name="Andreopoulos W."/>
            <person name="Pangilinan J."/>
            <person name="LaButti K."/>
            <person name="Riley R."/>
            <person name="Lipzen A."/>
            <person name="Clum A."/>
            <person name="Drula E."/>
            <person name="Henrissat B."/>
            <person name="Kohler A."/>
            <person name="Grigoriev I.V."/>
            <person name="Martin F.M."/>
            <person name="Hacquard S."/>
        </authorList>
    </citation>
    <scope>NUCLEOTIDE SEQUENCE [LARGE SCALE GENOMIC DNA]</scope>
    <source>
        <strain evidence="4 5">MPI-CAGE-CH-0241</strain>
    </source>
</reference>
<feature type="domain" description="MaoC-like" evidence="2">
    <location>
        <begin position="191"/>
        <end position="296"/>
    </location>
</feature>
<sequence>MSKVNPSDIPVKNASGRYDNVDFRKAAGYQYPPLKCSYNRRDVLLFANAIGTKSDERHFLYELHPKFATFPTFPINLAFKQTDQDVFDFISRCTSDDVPGTPPFDAQNSVDGERGIEILKTIPTSSAGMDLEIHNKVIGAYDKGGAMILEAEQELVDIKTNTVYAKMTSTAFGIGQGGYNGPRGPSKPSPKPPNRAPDAIHTLKTTPEVALLYRLCGDYNPMHGDEAFGKRAGFKGAILHGLGTWNIAAHGLLKELGGSDPTRFKKFGARFKSVVYPGEELETRMWIVGSEGGVDDVVFETVIKGDGRVALSNGYAKIAQKGSKL</sequence>
<feature type="compositionally biased region" description="Pro residues" evidence="1">
    <location>
        <begin position="185"/>
        <end position="195"/>
    </location>
</feature>
<dbReference type="EMBL" id="JAGPYM010000002">
    <property type="protein sequence ID" value="KAH6898118.1"/>
    <property type="molecule type" value="Genomic_DNA"/>
</dbReference>
<dbReference type="InterPro" id="IPR029069">
    <property type="entry name" value="HotDog_dom_sf"/>
</dbReference>
<dbReference type="InterPro" id="IPR002539">
    <property type="entry name" value="MaoC-like_dom"/>
</dbReference>
<dbReference type="Gene3D" id="3.10.129.10">
    <property type="entry name" value="Hotdog Thioesterase"/>
    <property type="match status" value="2"/>
</dbReference>
<evidence type="ECO:0000313" key="5">
    <source>
        <dbReference type="Proteomes" id="UP000777438"/>
    </source>
</evidence>